<evidence type="ECO:0000313" key="2">
    <source>
        <dbReference type="Proteomes" id="UP000485058"/>
    </source>
</evidence>
<gene>
    <name evidence="1" type="ORF">HaLaN_19378</name>
</gene>
<protein>
    <submittedName>
        <fullName evidence="1">Uncharacterized protein</fullName>
    </submittedName>
</protein>
<organism evidence="1 2">
    <name type="scientific">Haematococcus lacustris</name>
    <name type="common">Green alga</name>
    <name type="synonym">Haematococcus pluvialis</name>
    <dbReference type="NCBI Taxonomy" id="44745"/>
    <lineage>
        <taxon>Eukaryota</taxon>
        <taxon>Viridiplantae</taxon>
        <taxon>Chlorophyta</taxon>
        <taxon>core chlorophytes</taxon>
        <taxon>Chlorophyceae</taxon>
        <taxon>CS clade</taxon>
        <taxon>Chlamydomonadales</taxon>
        <taxon>Haematococcaceae</taxon>
        <taxon>Haematococcus</taxon>
    </lineage>
</organism>
<dbReference type="EMBL" id="BLLF01001944">
    <property type="protein sequence ID" value="GFH21984.1"/>
    <property type="molecule type" value="Genomic_DNA"/>
</dbReference>
<comment type="caution">
    <text evidence="1">The sequence shown here is derived from an EMBL/GenBank/DDBJ whole genome shotgun (WGS) entry which is preliminary data.</text>
</comment>
<accession>A0A699ZT94</accession>
<feature type="non-terminal residue" evidence="1">
    <location>
        <position position="1"/>
    </location>
</feature>
<feature type="non-terminal residue" evidence="1">
    <location>
        <position position="100"/>
    </location>
</feature>
<reference evidence="1 2" key="1">
    <citation type="submission" date="2020-02" db="EMBL/GenBank/DDBJ databases">
        <title>Draft genome sequence of Haematococcus lacustris strain NIES-144.</title>
        <authorList>
            <person name="Morimoto D."/>
            <person name="Nakagawa S."/>
            <person name="Yoshida T."/>
            <person name="Sawayama S."/>
        </authorList>
    </citation>
    <scope>NUCLEOTIDE SEQUENCE [LARGE SCALE GENOMIC DNA]</scope>
    <source>
        <strain evidence="1 2">NIES-144</strain>
    </source>
</reference>
<keyword evidence="2" id="KW-1185">Reference proteome</keyword>
<evidence type="ECO:0000313" key="1">
    <source>
        <dbReference type="EMBL" id="GFH21984.1"/>
    </source>
</evidence>
<sequence length="100" mass="11142">MLSPLMSPCHSYHMVDTTHVTRQNPTLASNLQVAWGRPILPRKGRPAQLFPYYYYRAGAVLSVIRSVCMQQASGTNTKSSSVWPPAQLQWAPLALPCTLE</sequence>
<dbReference type="AlphaFoldDB" id="A0A699ZT94"/>
<name>A0A699ZT94_HAELA</name>
<dbReference type="Proteomes" id="UP000485058">
    <property type="component" value="Unassembled WGS sequence"/>
</dbReference>
<proteinExistence type="predicted"/>